<evidence type="ECO:0000259" key="1">
    <source>
        <dbReference type="Pfam" id="PF05685"/>
    </source>
</evidence>
<keyword evidence="2" id="KW-0540">Nuclease</keyword>
<dbReference type="InterPro" id="IPR011335">
    <property type="entry name" value="Restrct_endonuc-II-like"/>
</dbReference>
<dbReference type="Pfam" id="PF05685">
    <property type="entry name" value="Uma2"/>
    <property type="match status" value="1"/>
</dbReference>
<dbReference type="InterPro" id="IPR012296">
    <property type="entry name" value="Nuclease_put_TT1808"/>
</dbReference>
<reference evidence="3" key="1">
    <citation type="journal article" date="2019" name="Int. J. Syst. Evol. Microbiol.">
        <title>The Global Catalogue of Microorganisms (GCM) 10K type strain sequencing project: providing services to taxonomists for standard genome sequencing and annotation.</title>
        <authorList>
            <consortium name="The Broad Institute Genomics Platform"/>
            <consortium name="The Broad Institute Genome Sequencing Center for Infectious Disease"/>
            <person name="Wu L."/>
            <person name="Ma J."/>
        </authorList>
    </citation>
    <scope>NUCLEOTIDE SEQUENCE [LARGE SCALE GENOMIC DNA]</scope>
    <source>
        <strain evidence="3">JCM 31037</strain>
    </source>
</reference>
<dbReference type="PANTHER" id="PTHR35400:SF3">
    <property type="entry name" value="SLL1072 PROTEIN"/>
    <property type="match status" value="1"/>
</dbReference>
<organism evidence="2 3">
    <name type="scientific">Micromonospora sonneratiae</name>
    <dbReference type="NCBI Taxonomy" id="1184706"/>
    <lineage>
        <taxon>Bacteria</taxon>
        <taxon>Bacillati</taxon>
        <taxon>Actinomycetota</taxon>
        <taxon>Actinomycetes</taxon>
        <taxon>Micromonosporales</taxon>
        <taxon>Micromonosporaceae</taxon>
        <taxon>Micromonospora</taxon>
    </lineage>
</organism>
<gene>
    <name evidence="2" type="ORF">ACFQ4H_28380</name>
</gene>
<dbReference type="InterPro" id="IPR008538">
    <property type="entry name" value="Uma2"/>
</dbReference>
<dbReference type="EMBL" id="JBHTMP010000064">
    <property type="protein sequence ID" value="MFD1325008.1"/>
    <property type="molecule type" value="Genomic_DNA"/>
</dbReference>
<dbReference type="Proteomes" id="UP001597260">
    <property type="component" value="Unassembled WGS sequence"/>
</dbReference>
<proteinExistence type="predicted"/>
<dbReference type="Gene3D" id="3.90.1570.10">
    <property type="entry name" value="tt1808, chain A"/>
    <property type="match status" value="1"/>
</dbReference>
<comment type="caution">
    <text evidence="2">The sequence shown here is derived from an EMBL/GenBank/DDBJ whole genome shotgun (WGS) entry which is preliminary data.</text>
</comment>
<feature type="domain" description="Putative restriction endonuclease" evidence="1">
    <location>
        <begin position="15"/>
        <end position="172"/>
    </location>
</feature>
<protein>
    <submittedName>
        <fullName evidence="2">Uma2 family endonuclease</fullName>
    </submittedName>
</protein>
<sequence>MTAAVFGHGGPWTEEEYLSLDGTQERVELFDGSLYVTPAPTPRHQHISGELYVILRMAVRAAGLHVLEAVNVRLRAGRMPIPDLVITGDIDFDELVVDAGDVRLVCEIISPSNAAADKVLKMHYYAVAGIPWYLLVEQDTGTLHLYRLEGQHYIEESVTKPGQTLRISEPLVAEISPDELLPRH</sequence>
<keyword evidence="2" id="KW-0378">Hydrolase</keyword>
<dbReference type="RefSeq" id="WP_377576589.1">
    <property type="nucleotide sequence ID" value="NZ_JBHTMP010000064.1"/>
</dbReference>
<evidence type="ECO:0000313" key="2">
    <source>
        <dbReference type="EMBL" id="MFD1325008.1"/>
    </source>
</evidence>
<dbReference type="PANTHER" id="PTHR35400">
    <property type="entry name" value="SLR1083 PROTEIN"/>
    <property type="match status" value="1"/>
</dbReference>
<name>A0ABW3YKF7_9ACTN</name>
<accession>A0ABW3YKF7</accession>
<keyword evidence="3" id="KW-1185">Reference proteome</keyword>
<dbReference type="GO" id="GO:0004519">
    <property type="term" value="F:endonuclease activity"/>
    <property type="evidence" value="ECO:0007669"/>
    <property type="project" value="UniProtKB-KW"/>
</dbReference>
<dbReference type="CDD" id="cd06260">
    <property type="entry name" value="DUF820-like"/>
    <property type="match status" value="1"/>
</dbReference>
<keyword evidence="2" id="KW-0255">Endonuclease</keyword>
<dbReference type="SUPFAM" id="SSF52980">
    <property type="entry name" value="Restriction endonuclease-like"/>
    <property type="match status" value="1"/>
</dbReference>
<evidence type="ECO:0000313" key="3">
    <source>
        <dbReference type="Proteomes" id="UP001597260"/>
    </source>
</evidence>